<feature type="domain" description="UPAR/Ly6" evidence="4">
    <location>
        <begin position="248"/>
        <end position="343"/>
    </location>
</feature>
<evidence type="ECO:0000313" key="6">
    <source>
        <dbReference type="Proteomes" id="UP000050525"/>
    </source>
</evidence>
<dbReference type="GO" id="GO:0030154">
    <property type="term" value="P:cell differentiation"/>
    <property type="evidence" value="ECO:0007669"/>
    <property type="project" value="UniProtKB-ARBA"/>
</dbReference>
<comment type="caution">
    <text evidence="5">The sequence shown here is derived from an EMBL/GenBank/DDBJ whole genome shotgun (WGS) entry which is preliminary data.</text>
</comment>
<proteinExistence type="predicted"/>
<accession>A0A151MW29</accession>
<name>A0A151MW29_ALLMI</name>
<evidence type="ECO:0000256" key="1">
    <source>
        <dbReference type="ARBA" id="ARBA00004613"/>
    </source>
</evidence>
<keyword evidence="3" id="KW-0732">Signal</keyword>
<dbReference type="Pfam" id="PF00021">
    <property type="entry name" value="UPAR_LY6"/>
    <property type="match status" value="4"/>
</dbReference>
<keyword evidence="5" id="KW-0593">Phospholipase A2 inhibitor</keyword>
<evidence type="ECO:0000259" key="4">
    <source>
        <dbReference type="SMART" id="SM00134"/>
    </source>
</evidence>
<evidence type="ECO:0000256" key="2">
    <source>
        <dbReference type="ARBA" id="ARBA00022525"/>
    </source>
</evidence>
<dbReference type="AlphaFoldDB" id="A0A151MW29"/>
<comment type="subcellular location">
    <subcellularLocation>
        <location evidence="1">Secreted</location>
    </subcellularLocation>
</comment>
<dbReference type="Proteomes" id="UP000050525">
    <property type="component" value="Unassembled WGS sequence"/>
</dbReference>
<dbReference type="InterPro" id="IPR016054">
    <property type="entry name" value="LY6_UPA_recep-like"/>
</dbReference>
<dbReference type="EMBL" id="AKHW03004822">
    <property type="protein sequence ID" value="KYO28695.1"/>
    <property type="molecule type" value="Genomic_DNA"/>
</dbReference>
<feature type="signal peptide" evidence="3">
    <location>
        <begin position="1"/>
        <end position="19"/>
    </location>
</feature>
<keyword evidence="6" id="KW-1185">Reference proteome</keyword>
<dbReference type="SMART" id="SM00134">
    <property type="entry name" value="LU"/>
    <property type="match status" value="2"/>
</dbReference>
<dbReference type="PANTHER" id="PTHR20914:SF9">
    <property type="entry name" value="COILED, ISOFORM A"/>
    <property type="match status" value="1"/>
</dbReference>
<protein>
    <submittedName>
        <fullName evidence="5">Phospholipase A2 inhibitor and Ly6/PLAUR domain-containing protein isoform B</fullName>
    </submittedName>
</protein>
<evidence type="ECO:0000256" key="3">
    <source>
        <dbReference type="SAM" id="SignalP"/>
    </source>
</evidence>
<reference evidence="5 6" key="1">
    <citation type="journal article" date="2012" name="Genome Biol.">
        <title>Sequencing three crocodilian genomes to illuminate the evolution of archosaurs and amniotes.</title>
        <authorList>
            <person name="St John J.A."/>
            <person name="Braun E.L."/>
            <person name="Isberg S.R."/>
            <person name="Miles L.G."/>
            <person name="Chong A.Y."/>
            <person name="Gongora J."/>
            <person name="Dalzell P."/>
            <person name="Moran C."/>
            <person name="Bed'hom B."/>
            <person name="Abzhanov A."/>
            <person name="Burgess S.C."/>
            <person name="Cooksey A.M."/>
            <person name="Castoe T.A."/>
            <person name="Crawford N.G."/>
            <person name="Densmore L.D."/>
            <person name="Drew J.C."/>
            <person name="Edwards S.V."/>
            <person name="Faircloth B.C."/>
            <person name="Fujita M.K."/>
            <person name="Greenwold M.J."/>
            <person name="Hoffmann F.G."/>
            <person name="Howard J.M."/>
            <person name="Iguchi T."/>
            <person name="Janes D.E."/>
            <person name="Khan S.Y."/>
            <person name="Kohno S."/>
            <person name="de Koning A.J."/>
            <person name="Lance S.L."/>
            <person name="McCarthy F.M."/>
            <person name="McCormack J.E."/>
            <person name="Merchant M.E."/>
            <person name="Peterson D.G."/>
            <person name="Pollock D.D."/>
            <person name="Pourmand N."/>
            <person name="Raney B.J."/>
            <person name="Roessler K.A."/>
            <person name="Sanford J.R."/>
            <person name="Sawyer R.H."/>
            <person name="Schmidt C.J."/>
            <person name="Triplett E.W."/>
            <person name="Tuberville T.D."/>
            <person name="Venegas-Anaya M."/>
            <person name="Howard J.T."/>
            <person name="Jarvis E.D."/>
            <person name="Guillette L.J.Jr."/>
            <person name="Glenn T.C."/>
            <person name="Green R.E."/>
            <person name="Ray D.A."/>
        </authorList>
    </citation>
    <scope>NUCLEOTIDE SEQUENCE [LARGE SCALE GENOMIC DNA]</scope>
    <source>
        <strain evidence="5">KSC_2009_1</strain>
    </source>
</reference>
<dbReference type="Gene3D" id="2.10.60.10">
    <property type="entry name" value="CD59"/>
    <property type="match status" value="4"/>
</dbReference>
<gene>
    <name evidence="5" type="primary">PINLYP-2</name>
    <name evidence="5" type="ORF">Y1Q_0016042</name>
</gene>
<sequence length="431" mass="44595">MLSPLALGLLAALLGAGSPLSCHRCNGTGLTCTGPLVPCAPLQDACFTLTSETHIGGTPGKVDTFKGCTARTLCPPRSSTLSAGAGVRLRGGSVCCSHDGCNRGAVKLPLAPGVLTGRWCPGCAVEGPACKPKERVPCRDHEDQCLYVAGAIHVGSYNYSYALGGCATRSACVSAVGVYEHPSPWQPASTPLTTSCTPLQPASTTLATSTYSPNNQLHPPGNHWELRVLPQPGQEGLLAALLASGSALRCEECFAFTTACSGPVLPCDPGEGACVSGVGHYTLGEGRTLSVAVRSCLEPSSCSQRHFSLTFRPGMAMRMNFTCCHQDGCNTGVVELPSVSSTSNGRSCPSCFAEGADHCDHMTPLPCTGEEDHCFEFTGTITAGNASLTKSSAGCAAPGACRKRVGVTKYARGVFDTLTRAVCYPAPRDEL</sequence>
<dbReference type="SUPFAM" id="SSF57302">
    <property type="entry name" value="Snake toxin-like"/>
    <property type="match status" value="3"/>
</dbReference>
<dbReference type="InterPro" id="IPR045860">
    <property type="entry name" value="Snake_toxin-like_sf"/>
</dbReference>
<dbReference type="GO" id="GO:0005576">
    <property type="term" value="C:extracellular region"/>
    <property type="evidence" value="ECO:0007669"/>
    <property type="project" value="UniProtKB-SubCell"/>
</dbReference>
<dbReference type="CDD" id="cd23571">
    <property type="entry name" value="TFP_LU_ECD_PINLYP_rpt1"/>
    <property type="match status" value="2"/>
</dbReference>
<organism evidence="5 6">
    <name type="scientific">Alligator mississippiensis</name>
    <name type="common">American alligator</name>
    <dbReference type="NCBI Taxonomy" id="8496"/>
    <lineage>
        <taxon>Eukaryota</taxon>
        <taxon>Metazoa</taxon>
        <taxon>Chordata</taxon>
        <taxon>Craniata</taxon>
        <taxon>Vertebrata</taxon>
        <taxon>Euteleostomi</taxon>
        <taxon>Archelosauria</taxon>
        <taxon>Archosauria</taxon>
        <taxon>Crocodylia</taxon>
        <taxon>Alligatoridae</taxon>
        <taxon>Alligatorinae</taxon>
        <taxon>Alligator</taxon>
    </lineage>
</organism>
<keyword evidence="2" id="KW-0964">Secreted</keyword>
<evidence type="ECO:0000313" key="5">
    <source>
        <dbReference type="EMBL" id="KYO28695.1"/>
    </source>
</evidence>
<dbReference type="CDD" id="cd23572">
    <property type="entry name" value="TFP_LU_ECD_PINLYP_rpt2"/>
    <property type="match status" value="2"/>
</dbReference>
<dbReference type="PANTHER" id="PTHR20914">
    <property type="entry name" value="LY6/PLAUR DOMAIN-CONTAINING PROTEIN 8"/>
    <property type="match status" value="1"/>
</dbReference>
<dbReference type="InterPro" id="IPR050918">
    <property type="entry name" value="CNF-like_PLA2_Inhibitor"/>
</dbReference>
<feature type="chain" id="PRO_5007585511" evidence="3">
    <location>
        <begin position="20"/>
        <end position="431"/>
    </location>
</feature>
<feature type="domain" description="UPAR/Ly6" evidence="4">
    <location>
        <begin position="20"/>
        <end position="115"/>
    </location>
</feature>